<comment type="caution">
    <text evidence="1">The sequence shown here is derived from an EMBL/GenBank/DDBJ whole genome shotgun (WGS) entry which is preliminary data.</text>
</comment>
<sequence length="105" mass="12014">MSIEYLVLKLIIEEDNKVSKRKSNPSSFDAKANMVEEVEKSHKKNHKKKLVVKRKGIAKKFKGKYYSFNKVGHRAKGCKNVPQLGNPRKSLHVAEVYDLSNDVSK</sequence>
<name>A0ABD2YVH7_9GENT</name>
<proteinExistence type="predicted"/>
<organism evidence="1 2">
    <name type="scientific">Cinchona calisaya</name>
    <dbReference type="NCBI Taxonomy" id="153742"/>
    <lineage>
        <taxon>Eukaryota</taxon>
        <taxon>Viridiplantae</taxon>
        <taxon>Streptophyta</taxon>
        <taxon>Embryophyta</taxon>
        <taxon>Tracheophyta</taxon>
        <taxon>Spermatophyta</taxon>
        <taxon>Magnoliopsida</taxon>
        <taxon>eudicotyledons</taxon>
        <taxon>Gunneridae</taxon>
        <taxon>Pentapetalae</taxon>
        <taxon>asterids</taxon>
        <taxon>lamiids</taxon>
        <taxon>Gentianales</taxon>
        <taxon>Rubiaceae</taxon>
        <taxon>Cinchonoideae</taxon>
        <taxon>Cinchoneae</taxon>
        <taxon>Cinchona</taxon>
    </lineage>
</organism>
<dbReference type="AlphaFoldDB" id="A0ABD2YVH7"/>
<accession>A0ABD2YVH7</accession>
<evidence type="ECO:0000313" key="1">
    <source>
        <dbReference type="EMBL" id="KAL3509822.1"/>
    </source>
</evidence>
<keyword evidence="2" id="KW-1185">Reference proteome</keyword>
<gene>
    <name evidence="1" type="ORF">ACH5RR_029223</name>
</gene>
<dbReference type="Proteomes" id="UP001630127">
    <property type="component" value="Unassembled WGS sequence"/>
</dbReference>
<protein>
    <submittedName>
        <fullName evidence="1">Uncharacterized protein</fullName>
    </submittedName>
</protein>
<reference evidence="1 2" key="1">
    <citation type="submission" date="2024-11" db="EMBL/GenBank/DDBJ databases">
        <title>A near-complete genome assembly of Cinchona calisaya.</title>
        <authorList>
            <person name="Lian D.C."/>
            <person name="Zhao X.W."/>
            <person name="Wei L."/>
        </authorList>
    </citation>
    <scope>NUCLEOTIDE SEQUENCE [LARGE SCALE GENOMIC DNA]</scope>
    <source>
        <tissue evidence="1">Nenye</tissue>
    </source>
</reference>
<dbReference type="EMBL" id="JBJUIK010000012">
    <property type="protein sequence ID" value="KAL3509822.1"/>
    <property type="molecule type" value="Genomic_DNA"/>
</dbReference>
<evidence type="ECO:0000313" key="2">
    <source>
        <dbReference type="Proteomes" id="UP001630127"/>
    </source>
</evidence>